<dbReference type="Gene3D" id="1.10.287.690">
    <property type="entry name" value="Helix hairpin bin"/>
    <property type="match status" value="1"/>
</dbReference>
<evidence type="ECO:0000259" key="16">
    <source>
        <dbReference type="Pfam" id="PF08996"/>
    </source>
</evidence>
<dbReference type="FunFam" id="3.30.420.10:FF:000036">
    <property type="entry name" value="DNA polymerase"/>
    <property type="match status" value="1"/>
</dbReference>
<dbReference type="InterPro" id="IPR024647">
    <property type="entry name" value="DNA_pol_a_cat_su_N"/>
</dbReference>
<gene>
    <name evidence="18" type="ORF">BDW02DRAFT_611831</name>
</gene>
<keyword evidence="8" id="KW-0862">Zinc</keyword>
<dbReference type="FunFam" id="1.10.132.60:FF:000004">
    <property type="entry name" value="DNA polymerase"/>
    <property type="match status" value="1"/>
</dbReference>
<feature type="domain" description="DNA polymerase alpha catalytic subunit N-terminal" evidence="17">
    <location>
        <begin position="13"/>
        <end position="78"/>
    </location>
</feature>
<dbReference type="GO" id="GO:0008270">
    <property type="term" value="F:zinc ion binding"/>
    <property type="evidence" value="ECO:0007669"/>
    <property type="project" value="UniProtKB-KW"/>
</dbReference>
<evidence type="ECO:0000256" key="6">
    <source>
        <dbReference type="ARBA" id="ARBA00022723"/>
    </source>
</evidence>
<keyword evidence="4 12" id="KW-0548">Nucleotidyltransferase</keyword>
<dbReference type="InterPro" id="IPR017964">
    <property type="entry name" value="DNA-dir_DNA_pol_B_CS"/>
</dbReference>
<dbReference type="GO" id="GO:0003697">
    <property type="term" value="F:single-stranded DNA binding"/>
    <property type="evidence" value="ECO:0007669"/>
    <property type="project" value="TreeGrafter"/>
</dbReference>
<name>A0A6A5KQJ2_9PLEO</name>
<dbReference type="InterPro" id="IPR042087">
    <property type="entry name" value="DNA_pol_B_thumb"/>
</dbReference>
<feature type="compositionally biased region" description="Basic and acidic residues" evidence="13">
    <location>
        <begin position="106"/>
        <end position="118"/>
    </location>
</feature>
<dbReference type="Gene3D" id="1.10.132.60">
    <property type="entry name" value="DNA polymerase family B, C-terminal domain"/>
    <property type="match status" value="1"/>
</dbReference>
<evidence type="ECO:0000256" key="8">
    <source>
        <dbReference type="ARBA" id="ARBA00022833"/>
    </source>
</evidence>
<dbReference type="SUPFAM" id="SSF56672">
    <property type="entry name" value="DNA/RNA polymerases"/>
    <property type="match status" value="1"/>
</dbReference>
<keyword evidence="10 12" id="KW-0238">DNA-binding</keyword>
<dbReference type="InterPro" id="IPR036397">
    <property type="entry name" value="RNaseH_sf"/>
</dbReference>
<protein>
    <recommendedName>
        <fullName evidence="12">DNA polymerase</fullName>
        <ecNumber evidence="12">2.7.7.7</ecNumber>
    </recommendedName>
</protein>
<feature type="domain" description="Zinc finger DNA-directed DNA polymerase family B alpha" evidence="16">
    <location>
        <begin position="1256"/>
        <end position="1454"/>
    </location>
</feature>
<feature type="compositionally biased region" description="Acidic residues" evidence="13">
    <location>
        <begin position="214"/>
        <end position="228"/>
    </location>
</feature>
<keyword evidence="7" id="KW-0863">Zinc-finger</keyword>
<dbReference type="PANTHER" id="PTHR45861">
    <property type="entry name" value="DNA POLYMERASE ALPHA CATALYTIC SUBUNIT"/>
    <property type="match status" value="1"/>
</dbReference>
<dbReference type="InterPro" id="IPR043502">
    <property type="entry name" value="DNA/RNA_pol_sf"/>
</dbReference>
<dbReference type="GO" id="GO:0006273">
    <property type="term" value="P:lagging strand elongation"/>
    <property type="evidence" value="ECO:0007669"/>
    <property type="project" value="TreeGrafter"/>
</dbReference>
<dbReference type="Gene3D" id="3.30.70.2820">
    <property type="match status" value="1"/>
</dbReference>
<evidence type="ECO:0000259" key="14">
    <source>
        <dbReference type="Pfam" id="PF00136"/>
    </source>
</evidence>
<dbReference type="Gene3D" id="6.10.10.100">
    <property type="match status" value="1"/>
</dbReference>
<evidence type="ECO:0000256" key="7">
    <source>
        <dbReference type="ARBA" id="ARBA00022771"/>
    </source>
</evidence>
<dbReference type="SMART" id="SM00486">
    <property type="entry name" value="POLBc"/>
    <property type="match status" value="1"/>
</dbReference>
<dbReference type="EC" id="2.7.7.7" evidence="12"/>
<evidence type="ECO:0000256" key="1">
    <source>
        <dbReference type="ARBA" id="ARBA00004123"/>
    </source>
</evidence>
<dbReference type="InterPro" id="IPR023211">
    <property type="entry name" value="DNA_pol_palm_dom_sf"/>
</dbReference>
<keyword evidence="11" id="KW-0539">Nucleus</keyword>
<dbReference type="Gene3D" id="3.90.1600.10">
    <property type="entry name" value="Palm domain of DNA polymerase"/>
    <property type="match status" value="1"/>
</dbReference>
<dbReference type="OrthoDB" id="6755010at2759"/>
<dbReference type="Pfam" id="PF03104">
    <property type="entry name" value="DNA_pol_B_exo1"/>
    <property type="match status" value="1"/>
</dbReference>
<dbReference type="InterPro" id="IPR006134">
    <property type="entry name" value="DNA-dir_DNA_pol_B_multi_dom"/>
</dbReference>
<dbReference type="GO" id="GO:0003688">
    <property type="term" value="F:DNA replication origin binding"/>
    <property type="evidence" value="ECO:0007669"/>
    <property type="project" value="TreeGrafter"/>
</dbReference>
<evidence type="ECO:0000256" key="10">
    <source>
        <dbReference type="ARBA" id="ARBA00023125"/>
    </source>
</evidence>
<evidence type="ECO:0000256" key="12">
    <source>
        <dbReference type="RuleBase" id="RU000442"/>
    </source>
</evidence>
<evidence type="ECO:0000259" key="15">
    <source>
        <dbReference type="Pfam" id="PF03104"/>
    </source>
</evidence>
<evidence type="ECO:0000259" key="17">
    <source>
        <dbReference type="Pfam" id="PF12254"/>
    </source>
</evidence>
<dbReference type="SUPFAM" id="SSF53098">
    <property type="entry name" value="Ribonuclease H-like"/>
    <property type="match status" value="1"/>
</dbReference>
<dbReference type="GO" id="GO:0005658">
    <property type="term" value="C:alpha DNA polymerase:primase complex"/>
    <property type="evidence" value="ECO:0007669"/>
    <property type="project" value="UniProtKB-ARBA"/>
</dbReference>
<dbReference type="NCBIfam" id="TIGR00592">
    <property type="entry name" value="pol2"/>
    <property type="match status" value="1"/>
</dbReference>
<comment type="subcellular location">
    <subcellularLocation>
        <location evidence="1">Nucleus</location>
    </subcellularLocation>
</comment>
<dbReference type="GO" id="GO:0003887">
    <property type="term" value="F:DNA-directed DNA polymerase activity"/>
    <property type="evidence" value="ECO:0007669"/>
    <property type="project" value="UniProtKB-KW"/>
</dbReference>
<dbReference type="Gene3D" id="3.30.420.10">
    <property type="entry name" value="Ribonuclease H-like superfamily/Ribonuclease H"/>
    <property type="match status" value="1"/>
</dbReference>
<keyword evidence="19" id="KW-1185">Reference proteome</keyword>
<keyword evidence="9 12" id="KW-0239">DNA-directed DNA polymerase</keyword>
<dbReference type="GO" id="GO:0000166">
    <property type="term" value="F:nucleotide binding"/>
    <property type="evidence" value="ECO:0007669"/>
    <property type="project" value="InterPro"/>
</dbReference>
<dbReference type="InterPro" id="IPR006133">
    <property type="entry name" value="DNA-dir_DNA_pol_B_exonuc"/>
</dbReference>
<evidence type="ECO:0000256" key="11">
    <source>
        <dbReference type="ARBA" id="ARBA00023242"/>
    </source>
</evidence>
<evidence type="ECO:0000256" key="5">
    <source>
        <dbReference type="ARBA" id="ARBA00022705"/>
    </source>
</evidence>
<dbReference type="InterPro" id="IPR038256">
    <property type="entry name" value="Pol_alpha_znc_sf"/>
</dbReference>
<evidence type="ECO:0000256" key="2">
    <source>
        <dbReference type="ARBA" id="ARBA00005755"/>
    </source>
</evidence>
<evidence type="ECO:0000313" key="18">
    <source>
        <dbReference type="EMBL" id="KAF1837356.1"/>
    </source>
</evidence>
<dbReference type="Gene3D" id="2.40.50.730">
    <property type="match status" value="1"/>
</dbReference>
<feature type="region of interest" description="Disordered" evidence="13">
    <location>
        <begin position="292"/>
        <end position="312"/>
    </location>
</feature>
<dbReference type="EMBL" id="ML975263">
    <property type="protein sequence ID" value="KAF1837356.1"/>
    <property type="molecule type" value="Genomic_DNA"/>
</dbReference>
<feature type="compositionally biased region" description="Acidic residues" evidence="13">
    <location>
        <begin position="62"/>
        <end position="79"/>
    </location>
</feature>
<feature type="compositionally biased region" description="Polar residues" evidence="13">
    <location>
        <begin position="297"/>
        <end position="312"/>
    </location>
</feature>
<dbReference type="GO" id="GO:0006281">
    <property type="term" value="P:DNA repair"/>
    <property type="evidence" value="ECO:0007669"/>
    <property type="project" value="UniProtKB-ARBA"/>
</dbReference>
<dbReference type="Pfam" id="PF08996">
    <property type="entry name" value="zf-DNA_Pol"/>
    <property type="match status" value="1"/>
</dbReference>
<dbReference type="PROSITE" id="PS00116">
    <property type="entry name" value="DNA_POLYMERASE_B"/>
    <property type="match status" value="1"/>
</dbReference>
<dbReference type="CDD" id="cd05532">
    <property type="entry name" value="POLBc_alpha"/>
    <property type="match status" value="1"/>
</dbReference>
<dbReference type="GO" id="GO:1902975">
    <property type="term" value="P:mitotic DNA replication initiation"/>
    <property type="evidence" value="ECO:0007669"/>
    <property type="project" value="InterPro"/>
</dbReference>
<feature type="region of interest" description="Disordered" evidence="13">
    <location>
        <begin position="158"/>
        <end position="258"/>
    </location>
</feature>
<dbReference type="InterPro" id="IPR045846">
    <property type="entry name" value="POLBc_alpha"/>
</dbReference>
<keyword evidence="3 12" id="KW-0808">Transferase</keyword>
<evidence type="ECO:0000313" key="19">
    <source>
        <dbReference type="Proteomes" id="UP000800040"/>
    </source>
</evidence>
<evidence type="ECO:0000256" key="4">
    <source>
        <dbReference type="ARBA" id="ARBA00022695"/>
    </source>
</evidence>
<dbReference type="InterPro" id="IPR012337">
    <property type="entry name" value="RNaseH-like_sf"/>
</dbReference>
<feature type="domain" description="DNA-directed DNA polymerase family B exonuclease" evidence="15">
    <location>
        <begin position="477"/>
        <end position="722"/>
    </location>
</feature>
<feature type="domain" description="DNA-directed DNA polymerase family B multifunctional" evidence="14">
    <location>
        <begin position="787"/>
        <end position="1217"/>
    </location>
</feature>
<dbReference type="Proteomes" id="UP000800040">
    <property type="component" value="Unassembled WGS sequence"/>
</dbReference>
<dbReference type="Pfam" id="PF12254">
    <property type="entry name" value="DNA_pol_alpha_N"/>
    <property type="match status" value="1"/>
</dbReference>
<dbReference type="Pfam" id="PF00136">
    <property type="entry name" value="DNA_pol_B"/>
    <property type="match status" value="1"/>
</dbReference>
<organism evidence="18 19">
    <name type="scientific">Decorospora gaudefroyi</name>
    <dbReference type="NCBI Taxonomy" id="184978"/>
    <lineage>
        <taxon>Eukaryota</taxon>
        <taxon>Fungi</taxon>
        <taxon>Dikarya</taxon>
        <taxon>Ascomycota</taxon>
        <taxon>Pezizomycotina</taxon>
        <taxon>Dothideomycetes</taxon>
        <taxon>Pleosporomycetidae</taxon>
        <taxon>Pleosporales</taxon>
        <taxon>Pleosporineae</taxon>
        <taxon>Pleosporaceae</taxon>
        <taxon>Decorospora</taxon>
    </lineage>
</organism>
<dbReference type="InterPro" id="IPR006172">
    <property type="entry name" value="DNA-dir_DNA_pol_B"/>
</dbReference>
<evidence type="ECO:0000256" key="13">
    <source>
        <dbReference type="SAM" id="MobiDB-lite"/>
    </source>
</evidence>
<accession>A0A6A5KQJ2</accession>
<comment type="catalytic activity">
    <reaction evidence="12">
        <text>DNA(n) + a 2'-deoxyribonucleoside 5'-triphosphate = DNA(n+1) + diphosphate</text>
        <dbReference type="Rhea" id="RHEA:22508"/>
        <dbReference type="Rhea" id="RHEA-COMP:17339"/>
        <dbReference type="Rhea" id="RHEA-COMP:17340"/>
        <dbReference type="ChEBI" id="CHEBI:33019"/>
        <dbReference type="ChEBI" id="CHEBI:61560"/>
        <dbReference type="ChEBI" id="CHEBI:173112"/>
        <dbReference type="EC" id="2.7.7.7"/>
    </reaction>
</comment>
<comment type="similarity">
    <text evidence="2 12">Belongs to the DNA polymerase type-B family.</text>
</comment>
<evidence type="ECO:0000256" key="9">
    <source>
        <dbReference type="ARBA" id="ARBA00022932"/>
    </source>
</evidence>
<dbReference type="PANTHER" id="PTHR45861:SF1">
    <property type="entry name" value="DNA POLYMERASE ALPHA CATALYTIC SUBUNIT"/>
    <property type="match status" value="1"/>
</dbReference>
<keyword evidence="6" id="KW-0479">Metal-binding</keyword>
<dbReference type="GO" id="GO:0003682">
    <property type="term" value="F:chromatin binding"/>
    <property type="evidence" value="ECO:0007669"/>
    <property type="project" value="TreeGrafter"/>
</dbReference>
<dbReference type="PRINTS" id="PR00106">
    <property type="entry name" value="DNAPOLB"/>
</dbReference>
<evidence type="ECO:0000256" key="3">
    <source>
        <dbReference type="ARBA" id="ARBA00022679"/>
    </source>
</evidence>
<dbReference type="GO" id="GO:0006272">
    <property type="term" value="P:leading strand elongation"/>
    <property type="evidence" value="ECO:0007669"/>
    <property type="project" value="TreeGrafter"/>
</dbReference>
<sequence>MSRVNKKAGAALLAELRANRAAGKTRLSTYEVAEEEQIYDEVDEDGYKKIVRERLDEDDFVVGDEGEGYVDDGREEWDDGQGQYRYAATDSEEDDRPAKGKAAKRKREEDEEKRKKIDNGISKYFSAKNAAKAPKAKPVATAADKDFMEDLLGEIDTNPVRSSTTRMRPIKSEARRKTRVLSPPVSENRPAAAKRRTDDSDAYMPDTPPAADAYGDDDGLPTFDDDFPMSDPVLPSSPVAKAVERRAQPAVKVEEEEDDDLMEVAQPIGHVGVPVASVNMAGRRPMAKIKKADYPTPASSSPVGPSTASVDASSWNDVTSKLNVMNSPAPQTTGVGKMQPQDALEDDGSLRMFWIDYTEINGSLCLFGKVKDRKSGNYASCLMKVDNILRKLYFLPREHRCIRGVTTDEEVTMSEVSDEVDSIMSKHRVNLHKIKPCTRKYAFELADIPKEADYLKLLYGYDKMPLAADLKGETFSHVFGTNTSLFEQFVLWKNVMGPCWLKIDNPDFGAITNASWCKLEVQISKPNNISVLSASDNLDAPPMTLMSLALRTTFNAKDNKQEILMASAMIYENFSLTDTTPVDEMPCKSFTIMRPNGSAFPTGFQTEVEKIKGNMSLKKTEQELLSLLMAMFQRHDPDVLIGHRLDDVDFSVLLSRLREKKTPGWHRIGRLKRSDWPKNMGKGGGSFFVEKQLASGRLLCDLANDLGKSLMPKCQSWSLEEMCQLTLNKRREELDNEAALKTWATTKEGLLNYVKHCQADAYFIAAISMKVQALPLTKILTNLAGNSWARTLSGTRAERNEYILLHEFHKNKYICPDKQWGKSKVKAEEEAAEGEEGVDAKKKDKFKGGLVFEPEKGLYDKFILVMDFNSLYPSIIQEFNICFTTVERSELSEDDDKVPEVPTNPEQGVLPRLIATLVSRRREVKKLMKAKDATPDQLATWDIKQMALKLTANSMYGCLGYTKSRFYARPLAMLTTHKGREILRKTKDMAEEKALRVIYGDTDSVMINTNVDNIQDALKLGNEFKREVNDSYRLLEIDIDNVFRRILLHAKKKYAAINMLEVKGLDMRRREYCALSKETSTELLNFLLSGEESEVVVEKIHNHLRELSKQMREYTIPARKYTIYTQLGKNPKDYPNGKSMPSVQVAERLMAKGKHVKAKDVMSFIITGESSGSAENAAKNAYPVDEVLKADSGLKPDVDYYLHKQILPPVERLCAPISGTNITLLAACLGLDTSKYRVSTISGSAEQDTEIHPLESQISDSVRFQACSPLWLRCRSCTTVFPFHGLSSTPPTAASLQTISHNGIQCPAPSCGNILQNMSVVAQLESSIRQLLAAYYAGYVRCDDADCKLRTRSISVAPNRCLGPKGLACGCSGKMSYEITDKDVWNQLLYYQSLFDVDRVAKADASVKEEDMEKREKVKVLAEVNRERFGTLKGVVERWLERNGRQWVQMDSLFSFALKA</sequence>
<dbReference type="Gene3D" id="1.10.3200.20">
    <property type="entry name" value="DNA Polymerase alpha, zinc finger"/>
    <property type="match status" value="1"/>
</dbReference>
<keyword evidence="5 12" id="KW-0235">DNA replication</keyword>
<proteinExistence type="inferred from homology"/>
<reference evidence="18" key="1">
    <citation type="submission" date="2020-01" db="EMBL/GenBank/DDBJ databases">
        <authorList>
            <consortium name="DOE Joint Genome Institute"/>
            <person name="Haridas S."/>
            <person name="Albert R."/>
            <person name="Binder M."/>
            <person name="Bloem J."/>
            <person name="Labutti K."/>
            <person name="Salamov A."/>
            <person name="Andreopoulos B."/>
            <person name="Baker S.E."/>
            <person name="Barry K."/>
            <person name="Bills G."/>
            <person name="Bluhm B.H."/>
            <person name="Cannon C."/>
            <person name="Castanera R."/>
            <person name="Culley D.E."/>
            <person name="Daum C."/>
            <person name="Ezra D."/>
            <person name="Gonzalez J.B."/>
            <person name="Henrissat B."/>
            <person name="Kuo A."/>
            <person name="Liang C."/>
            <person name="Lipzen A."/>
            <person name="Lutzoni F."/>
            <person name="Magnuson J."/>
            <person name="Mondo S."/>
            <person name="Nolan M."/>
            <person name="Ohm R."/>
            <person name="Pangilinan J."/>
            <person name="Park H.-J."/>
            <person name="Ramirez L."/>
            <person name="Alfaro M."/>
            <person name="Sun H."/>
            <person name="Tritt A."/>
            <person name="Yoshinaga Y."/>
            <person name="Zwiers L.-H."/>
            <person name="Turgeon B.G."/>
            <person name="Goodwin S.B."/>
            <person name="Spatafora J.W."/>
            <person name="Crous P.W."/>
            <person name="Grigoriev I.V."/>
        </authorList>
    </citation>
    <scope>NUCLEOTIDE SEQUENCE</scope>
    <source>
        <strain evidence="18">P77</strain>
    </source>
</reference>
<dbReference type="CDD" id="cd05776">
    <property type="entry name" value="DNA_polB_alpha_exo"/>
    <property type="match status" value="1"/>
</dbReference>
<feature type="region of interest" description="Disordered" evidence="13">
    <location>
        <begin position="62"/>
        <end position="139"/>
    </location>
</feature>
<dbReference type="FunFam" id="3.30.70.2820:FF:000001">
    <property type="entry name" value="DNA polymerase"/>
    <property type="match status" value="1"/>
</dbReference>
<feature type="compositionally biased region" description="Low complexity" evidence="13">
    <location>
        <begin position="127"/>
        <end position="139"/>
    </location>
</feature>
<dbReference type="InterPro" id="IPR015088">
    <property type="entry name" value="Znf_DNA-dir_DNA_pol_B_alpha"/>
</dbReference>
<dbReference type="FunFam" id="1.10.287.690:FF:000003">
    <property type="entry name" value="DNA polymerase"/>
    <property type="match status" value="1"/>
</dbReference>